<protein>
    <submittedName>
        <fullName evidence="2">Uncharacterized protein</fullName>
    </submittedName>
</protein>
<evidence type="ECO:0000313" key="2">
    <source>
        <dbReference type="EMBL" id="CAK0867859.1"/>
    </source>
</evidence>
<name>A0ABN9V7I9_9DINO</name>
<dbReference type="Proteomes" id="UP001189429">
    <property type="component" value="Unassembled WGS sequence"/>
</dbReference>
<evidence type="ECO:0000256" key="1">
    <source>
        <dbReference type="SAM" id="MobiDB-lite"/>
    </source>
</evidence>
<gene>
    <name evidence="2" type="ORF">PCOR1329_LOCUS54703</name>
</gene>
<evidence type="ECO:0000313" key="3">
    <source>
        <dbReference type="Proteomes" id="UP001189429"/>
    </source>
</evidence>
<feature type="region of interest" description="Disordered" evidence="1">
    <location>
        <begin position="575"/>
        <end position="641"/>
    </location>
</feature>
<accession>A0ABN9V7I9</accession>
<comment type="caution">
    <text evidence="2">The sequence shown here is derived from an EMBL/GenBank/DDBJ whole genome shotgun (WGS) entry which is preliminary data.</text>
</comment>
<feature type="non-terminal residue" evidence="2">
    <location>
        <position position="1204"/>
    </location>
</feature>
<reference evidence="2" key="1">
    <citation type="submission" date="2023-10" db="EMBL/GenBank/DDBJ databases">
        <authorList>
            <person name="Chen Y."/>
            <person name="Shah S."/>
            <person name="Dougan E. K."/>
            <person name="Thang M."/>
            <person name="Chan C."/>
        </authorList>
    </citation>
    <scope>NUCLEOTIDE SEQUENCE [LARGE SCALE GENOMIC DNA]</scope>
</reference>
<feature type="compositionally biased region" description="Basic and acidic residues" evidence="1">
    <location>
        <begin position="616"/>
        <end position="625"/>
    </location>
</feature>
<keyword evidence="3" id="KW-1185">Reference proteome</keyword>
<feature type="compositionally biased region" description="Polar residues" evidence="1">
    <location>
        <begin position="587"/>
        <end position="598"/>
    </location>
</feature>
<dbReference type="EMBL" id="CAUYUJ010016691">
    <property type="protein sequence ID" value="CAK0867859.1"/>
    <property type="molecule type" value="Genomic_DNA"/>
</dbReference>
<organism evidence="2 3">
    <name type="scientific">Prorocentrum cordatum</name>
    <dbReference type="NCBI Taxonomy" id="2364126"/>
    <lineage>
        <taxon>Eukaryota</taxon>
        <taxon>Sar</taxon>
        <taxon>Alveolata</taxon>
        <taxon>Dinophyceae</taxon>
        <taxon>Prorocentrales</taxon>
        <taxon>Prorocentraceae</taxon>
        <taxon>Prorocentrum</taxon>
    </lineage>
</organism>
<proteinExistence type="predicted"/>
<sequence>MAEWCKVPGTSAPSRGSVTAVRERQKGVFRLARSTLSDRSRAVFSYVSIEKSDDQNFEEFAAVAGVADYQGECDDDEIARSGTMRTSTMHSDEWLERFSAKLNEKYGLRIESHPRKVKYRFGRGEHRGAKFRDVLPVGIGGENGEIKSNWIPVRVTCEDTAVAQDAEGAGRGHRLSPGGGGFQEIGFSGAKLRRTSDGCWGAKITYFANVGFDQPEQLEKETVAAWSSGVVLYEAVEDVDWMASAGSLPIHEMQGATAAVLDAPVPQPDDALNQERAFEQLDPPLGAWEIMTENPWANDAWEGPALEDAPMDPEMDFVRGDMRQWNFRDTESGRPYLKPSGFAVNKGDKGALAERHCKQLAFSAEVQELSDDEACRRPMCGGPASVDAARECTDESAVEAAGHLRRSVCASLARPTTSRLTKLLVTPREFKDLIEIDVFEEYTANGTRVSFLNLADVAGRHAPPYRAFMDQARNDMACVREQLIARRVHSEFSSVEQHLHSGRCERAGGVWKEPWRRACYDMQLIAESDVDIGPSGDAGRPRGRSICLNYQGQKIFAAPEQLCWATPEDVLAATSPGVPQRTWRMRSASSTGQGSPTRTHVGGRLGTRGSEGQADAEDKQSEKSDAPIAAAPVPEPEPMTTEIDDWNEREEELEAKSALLSDGRNCEARDWPWIRYLTERSGQIEIAHAAKAEGMSVSKILEKQLGQRKGKPGRRVLEERGVPKHLEEALDEAKLKEWSSLRHHITVELLSAKLVLELPRHAQVIPTRFAFMDKNEATRTDASNLPVKLKATLVALGNLEKGSNYRRDASTGSLLAQHVALAWAASGSLLRATAPIDGAGDAARGWWKRSRKSLLASKWKVSTLASALFYLLHGGELVGMCATRVDDVSMAGTAFVSTDSARAKVQDVALQRGEDGDATALKTEPFCSQRGRVVGLMAPPDENGNAKTCVMEWKSQIEKRVCPSTLAAETHALAKGTVMVDWLRAVLLESRDPEIHVAEWASRATEIHAQWMCDARNAVDHPNKDGGAPQDKRAGIELAALKQLLARGGGELRWVDTSVTLAGDALDDEVLQRVLYSSEYNTNASTEMMEFKGRKAAMRRDLKMRRPSPRAGSVGGPAELKTVTADEVGDLKAVSGLRGLLSEGLGDRPEEHTVEASFPSLRHLSLGNGEGGKAAAAAQASGGVLRFVELRYPSLQASARPARP</sequence>